<evidence type="ECO:0008006" key="4">
    <source>
        <dbReference type="Google" id="ProtNLM"/>
    </source>
</evidence>
<keyword evidence="1" id="KW-0812">Transmembrane</keyword>
<organism evidence="2 3">
    <name type="scientific">Shewanella corallii</name>
    <dbReference type="NCBI Taxonomy" id="560080"/>
    <lineage>
        <taxon>Bacteria</taxon>
        <taxon>Pseudomonadati</taxon>
        <taxon>Pseudomonadota</taxon>
        <taxon>Gammaproteobacteria</taxon>
        <taxon>Alteromonadales</taxon>
        <taxon>Shewanellaceae</taxon>
        <taxon>Shewanella</taxon>
    </lineage>
</organism>
<feature type="transmembrane region" description="Helical" evidence="1">
    <location>
        <begin position="94"/>
        <end position="120"/>
    </location>
</feature>
<comment type="caution">
    <text evidence="2">The sequence shown here is derived from an EMBL/GenBank/DDBJ whole genome shotgun (WGS) entry which is preliminary data.</text>
</comment>
<protein>
    <recommendedName>
        <fullName evidence="4">DUF2834 domain-containing protein</fullName>
    </recommendedName>
</protein>
<keyword evidence="3" id="KW-1185">Reference proteome</keyword>
<evidence type="ECO:0000313" key="2">
    <source>
        <dbReference type="EMBL" id="MCL2913075.1"/>
    </source>
</evidence>
<dbReference type="RefSeq" id="WP_249247864.1">
    <property type="nucleotide sequence ID" value="NZ_JAKIKT010000001.1"/>
</dbReference>
<keyword evidence="1" id="KW-0472">Membrane</keyword>
<evidence type="ECO:0000256" key="1">
    <source>
        <dbReference type="SAM" id="Phobius"/>
    </source>
</evidence>
<dbReference type="EMBL" id="JAKIKT010000001">
    <property type="protein sequence ID" value="MCL2913075.1"/>
    <property type="molecule type" value="Genomic_DNA"/>
</dbReference>
<evidence type="ECO:0000313" key="3">
    <source>
        <dbReference type="Proteomes" id="UP001202831"/>
    </source>
</evidence>
<feature type="transmembrane region" description="Helical" evidence="1">
    <location>
        <begin position="34"/>
        <end position="51"/>
    </location>
</feature>
<feature type="transmembrane region" description="Helical" evidence="1">
    <location>
        <begin position="63"/>
        <end position="82"/>
    </location>
</feature>
<proteinExistence type="predicted"/>
<accession>A0ABT0N4S0</accession>
<name>A0ABT0N4S0_9GAMM</name>
<sequence>MKSSYKTVLVMALSIVLSSLVDDYFLATTGQSDVSFPINSLFIAFCLFIWCKQHGRENGIAELKIYPLLCAIISFVGIPIYAYKFYGFKQGSILLAKALGVFALTIIASTLAVISLSGFYW</sequence>
<dbReference type="Proteomes" id="UP001202831">
    <property type="component" value="Unassembled WGS sequence"/>
</dbReference>
<keyword evidence="1" id="KW-1133">Transmembrane helix</keyword>
<gene>
    <name evidence="2" type="ORF">L2725_04645</name>
</gene>
<reference evidence="2 3" key="1">
    <citation type="submission" date="2022-01" db="EMBL/GenBank/DDBJ databases">
        <title>Whole genome-based taxonomy of the Shewanellaceae.</title>
        <authorList>
            <person name="Martin-Rodriguez A.J."/>
        </authorList>
    </citation>
    <scope>NUCLEOTIDE SEQUENCE [LARGE SCALE GENOMIC DNA]</scope>
    <source>
        <strain evidence="2 3">DSM 21332</strain>
    </source>
</reference>